<dbReference type="PANTHER" id="PTHR10150">
    <property type="entry name" value="DNA REPAIR ENDONUCLEASE XPF"/>
    <property type="match status" value="1"/>
</dbReference>
<dbReference type="Proteomes" id="UP001162031">
    <property type="component" value="Unassembled WGS sequence"/>
</dbReference>
<keyword evidence="13" id="KW-1185">Reference proteome</keyword>
<dbReference type="SUPFAM" id="SSF52980">
    <property type="entry name" value="Restriction endonuclease-like"/>
    <property type="match status" value="1"/>
</dbReference>
<dbReference type="GO" id="GO:0000712">
    <property type="term" value="P:resolution of meiotic recombination intermediates"/>
    <property type="evidence" value="ECO:0007669"/>
    <property type="project" value="TreeGrafter"/>
</dbReference>
<evidence type="ECO:0000256" key="2">
    <source>
        <dbReference type="ARBA" id="ARBA00010015"/>
    </source>
</evidence>
<dbReference type="FunFam" id="3.40.50.10130:FF:000002">
    <property type="entry name" value="DNA repair endonuclease XPF"/>
    <property type="match status" value="1"/>
</dbReference>
<gene>
    <name evidence="12" type="ORF">HBR001_LOCUS4444</name>
</gene>
<keyword evidence="3" id="KW-0540">Nuclease</keyword>
<dbReference type="PANTHER" id="PTHR10150:SF0">
    <property type="entry name" value="DNA REPAIR ENDONUCLEASE XPF"/>
    <property type="match status" value="1"/>
</dbReference>
<comment type="caution">
    <text evidence="12">The sequence shown here is derived from an EMBL/GenBank/DDBJ whole genome shotgun (WGS) entry which is preliminary data.</text>
</comment>
<comment type="subcellular location">
    <subcellularLocation>
        <location evidence="1">Nucleus</location>
    </subcellularLocation>
</comment>
<evidence type="ECO:0000256" key="7">
    <source>
        <dbReference type="ARBA" id="ARBA00023125"/>
    </source>
</evidence>
<dbReference type="AlphaFoldDB" id="A0AAV0TWZ1"/>
<comment type="similarity">
    <text evidence="2">Belongs to the XPF family.</text>
</comment>
<dbReference type="GO" id="GO:0003684">
    <property type="term" value="F:damaged DNA binding"/>
    <property type="evidence" value="ECO:0007669"/>
    <property type="project" value="TreeGrafter"/>
</dbReference>
<evidence type="ECO:0000256" key="4">
    <source>
        <dbReference type="ARBA" id="ARBA00022759"/>
    </source>
</evidence>
<keyword evidence="6" id="KW-0378">Hydrolase</keyword>
<dbReference type="InterPro" id="IPR047520">
    <property type="entry name" value="XPF_nuclease"/>
</dbReference>
<evidence type="ECO:0000256" key="6">
    <source>
        <dbReference type="ARBA" id="ARBA00022801"/>
    </source>
</evidence>
<evidence type="ECO:0000256" key="3">
    <source>
        <dbReference type="ARBA" id="ARBA00022722"/>
    </source>
</evidence>
<feature type="compositionally biased region" description="Basic residues" evidence="10">
    <location>
        <begin position="525"/>
        <end position="538"/>
    </location>
</feature>
<accession>A0AAV0TWZ1</accession>
<evidence type="ECO:0000256" key="9">
    <source>
        <dbReference type="ARBA" id="ARBA00023242"/>
    </source>
</evidence>
<keyword evidence="9" id="KW-0539">Nucleus</keyword>
<dbReference type="GO" id="GO:0000110">
    <property type="term" value="C:nucleotide-excision repair factor 1 complex"/>
    <property type="evidence" value="ECO:0007669"/>
    <property type="project" value="TreeGrafter"/>
</dbReference>
<organism evidence="12 13">
    <name type="scientific">Hyaloperonospora brassicae</name>
    <name type="common">Brassica downy mildew</name>
    <name type="synonym">Peronospora brassicae</name>
    <dbReference type="NCBI Taxonomy" id="162125"/>
    <lineage>
        <taxon>Eukaryota</taxon>
        <taxon>Sar</taxon>
        <taxon>Stramenopiles</taxon>
        <taxon>Oomycota</taxon>
        <taxon>Peronosporomycetes</taxon>
        <taxon>Peronosporales</taxon>
        <taxon>Peronosporaceae</taxon>
        <taxon>Hyaloperonospora</taxon>
    </lineage>
</organism>
<keyword evidence="7" id="KW-0238">DNA-binding</keyword>
<feature type="compositionally biased region" description="Basic and acidic residues" evidence="10">
    <location>
        <begin position="418"/>
        <end position="435"/>
    </location>
</feature>
<dbReference type="InterPro" id="IPR006166">
    <property type="entry name" value="ERCC4_domain"/>
</dbReference>
<evidence type="ECO:0000256" key="1">
    <source>
        <dbReference type="ARBA" id="ARBA00004123"/>
    </source>
</evidence>
<reference evidence="12" key="1">
    <citation type="submission" date="2022-12" db="EMBL/GenBank/DDBJ databases">
        <authorList>
            <person name="Webb A."/>
        </authorList>
    </citation>
    <scope>NUCLEOTIDE SEQUENCE</scope>
    <source>
        <strain evidence="12">Hp1</strain>
    </source>
</reference>
<dbReference type="Pfam" id="PF02732">
    <property type="entry name" value="ERCC4"/>
    <property type="match status" value="1"/>
</dbReference>
<dbReference type="SMART" id="SM00891">
    <property type="entry name" value="ERCC4"/>
    <property type="match status" value="1"/>
</dbReference>
<keyword evidence="8" id="KW-0234">DNA repair</keyword>
<dbReference type="GO" id="GO:0003697">
    <property type="term" value="F:single-stranded DNA binding"/>
    <property type="evidence" value="ECO:0007669"/>
    <property type="project" value="TreeGrafter"/>
</dbReference>
<proteinExistence type="inferred from homology"/>
<evidence type="ECO:0000259" key="11">
    <source>
        <dbReference type="SMART" id="SM00891"/>
    </source>
</evidence>
<dbReference type="Gene3D" id="3.40.50.10130">
    <property type="match status" value="1"/>
</dbReference>
<dbReference type="GO" id="GO:0000014">
    <property type="term" value="F:single-stranded DNA endodeoxyribonuclease activity"/>
    <property type="evidence" value="ECO:0007669"/>
    <property type="project" value="TreeGrafter"/>
</dbReference>
<dbReference type="CDD" id="cd20078">
    <property type="entry name" value="XPF_nuclease_XPF_euk"/>
    <property type="match status" value="1"/>
</dbReference>
<dbReference type="GO" id="GO:0000724">
    <property type="term" value="P:double-strand break repair via homologous recombination"/>
    <property type="evidence" value="ECO:0007669"/>
    <property type="project" value="TreeGrafter"/>
</dbReference>
<dbReference type="EMBL" id="CANTFL010000970">
    <property type="protein sequence ID" value="CAI5728936.1"/>
    <property type="molecule type" value="Genomic_DNA"/>
</dbReference>
<name>A0AAV0TWZ1_HYABA</name>
<dbReference type="GO" id="GO:1901255">
    <property type="term" value="P:nucleotide-excision repair involved in interstrand cross-link repair"/>
    <property type="evidence" value="ECO:0007669"/>
    <property type="project" value="TreeGrafter"/>
</dbReference>
<dbReference type="InterPro" id="IPR010994">
    <property type="entry name" value="RuvA_2-like"/>
</dbReference>
<feature type="domain" description="ERCC4" evidence="11">
    <location>
        <begin position="749"/>
        <end position="829"/>
    </location>
</feature>
<protein>
    <recommendedName>
        <fullName evidence="11">ERCC4 domain-containing protein</fullName>
    </recommendedName>
</protein>
<evidence type="ECO:0000256" key="10">
    <source>
        <dbReference type="SAM" id="MobiDB-lite"/>
    </source>
</evidence>
<sequence>MAAAAAHIDVIDLSKSEDDDAVASDDTLPSLAARWLSFEKEMVEELYAQDGMLVLGRGLGLLRVFASFVRLFCSPRSLVLCLNVNEQAATLRRLVLALGLDRRRLPRVVDARTPLSERQQLYKRGGVFFVTTRILVVDLLSSHVDPGIVSGLLVNHAHAVTETSIEAFILRLYRERNRDGFIKAFCDDSVALSLGFNRVEQVLKHLYVRNVFLYPRFHVSIHSCLEQHQPDVYEIEVAFSPLMKTMQEALLVALEATVKELQHSTKSLDAADLTMERALAKSFSNFIRRQLDPLWHKLPVKTKQLVADLSTLRQLLVYLPHYDAISYYSFLVNYQTMNGQQRFPSPWLFTDAADRLLSAAKDRLYQIVDPKTKKPVNSRQLGASSGSTANAANIAELKIVLEHNPKWDALNEILDEVHHEQQRDQKEKSDQEKARAAAGGANVLVMVKDERTCAQLREFLSLGTQEMMRRRFGHYLLQKEATLKQKGGSMASLGLEQRLLLDAAVKLRADELYTEEKAALSSGAKSKHKPGNSKKRMREKLSQSSYQDVQMHTTDVSSFGLSAAELEAITAKCDEQVGCGAKARLSVDGCLRGGREAFHHQDRSPGTLDLSLELVDPLDSVVLCTYGQATQHGYGASAFLEDLMPSCIVLYDPDMAFIREVEVFHASHVAPLEIYFMMYNESTEQQSYLSEIQREKRAFDKLIHQKAHLMMPANVYDLPLHMKLRKQIVEYSMDTRTGGRAKSHRAGVKVVVDVREFRSALPSMLHKEGLFVLPVTLEIGDYVLSPEICVERKSVSDLFGSLNSGRLFNQAESMRRYYKTPVLLIEFTQGKAFSLQDVSELSSEITATNIISKLTLLILHFPSLRILWSRSPHATVDLFKIIKKYQEEPDIDTAAALGNDDTVADANAGSSNRGEGGLAANYYNTSSIDVLKKLPGVNEHNYRKVIASIKNLAELSRQSLDELTALLGKTNGKKLHAFVNRTQ</sequence>
<keyword evidence="4" id="KW-0255">Endonuclease</keyword>
<feature type="region of interest" description="Disordered" evidence="10">
    <location>
        <begin position="518"/>
        <end position="547"/>
    </location>
</feature>
<evidence type="ECO:0000256" key="5">
    <source>
        <dbReference type="ARBA" id="ARBA00022763"/>
    </source>
</evidence>
<keyword evidence="5" id="KW-0227">DNA damage</keyword>
<dbReference type="SUPFAM" id="SSF47781">
    <property type="entry name" value="RuvA domain 2-like"/>
    <property type="match status" value="1"/>
</dbReference>
<dbReference type="Gene3D" id="1.10.150.20">
    <property type="entry name" value="5' to 3' exonuclease, C-terminal subdomain"/>
    <property type="match status" value="1"/>
</dbReference>
<evidence type="ECO:0000313" key="13">
    <source>
        <dbReference type="Proteomes" id="UP001162031"/>
    </source>
</evidence>
<evidence type="ECO:0000313" key="12">
    <source>
        <dbReference type="EMBL" id="CAI5728936.1"/>
    </source>
</evidence>
<evidence type="ECO:0000256" key="8">
    <source>
        <dbReference type="ARBA" id="ARBA00023204"/>
    </source>
</evidence>
<dbReference type="InterPro" id="IPR011335">
    <property type="entry name" value="Restrct_endonuc-II-like"/>
</dbReference>
<feature type="region of interest" description="Disordered" evidence="10">
    <location>
        <begin position="418"/>
        <end position="437"/>
    </location>
</feature>